<dbReference type="PROSITE" id="PS01266">
    <property type="entry name" value="ADENYLOSUCCIN_SYN_1"/>
    <property type="match status" value="1"/>
</dbReference>
<dbReference type="CDD" id="cd03108">
    <property type="entry name" value="AdSS"/>
    <property type="match status" value="1"/>
</dbReference>
<dbReference type="PANTHER" id="PTHR11846:SF0">
    <property type="entry name" value="ADENYLOSUCCINATE SYNTHETASE"/>
    <property type="match status" value="1"/>
</dbReference>
<comment type="function">
    <text evidence="8">Plays an important role in the de novo pathway of purine nucleotide biosynthesis. Catalyzes the first committed step in the biosynthesis of AMP from IMP.</text>
</comment>
<comment type="pathway">
    <text evidence="8 10">Purine metabolism; AMP biosynthesis via de novo pathway; AMP from IMP: step 1/2.</text>
</comment>
<evidence type="ECO:0000256" key="5">
    <source>
        <dbReference type="ARBA" id="ARBA00022755"/>
    </source>
</evidence>
<comment type="similarity">
    <text evidence="8 10">Belongs to the adenylosuccinate synthetase family.</text>
</comment>
<keyword evidence="3 8" id="KW-0479">Metal-binding</keyword>
<dbReference type="FunFam" id="3.90.170.10:FF:000001">
    <property type="entry name" value="Adenylosuccinate synthetase"/>
    <property type="match status" value="1"/>
</dbReference>
<feature type="binding site" evidence="8">
    <location>
        <position position="13"/>
    </location>
    <ligand>
        <name>Mg(2+)</name>
        <dbReference type="ChEBI" id="CHEBI:18420"/>
    </ligand>
</feature>
<dbReference type="InterPro" id="IPR042109">
    <property type="entry name" value="Adenylosuccinate_synth_dom1"/>
</dbReference>
<dbReference type="InterPro" id="IPR042110">
    <property type="entry name" value="Adenylosuccinate_synth_dom2"/>
</dbReference>
<keyword evidence="8" id="KW-0963">Cytoplasm</keyword>
<feature type="binding site" evidence="8">
    <location>
        <position position="143"/>
    </location>
    <ligand>
        <name>IMP</name>
        <dbReference type="ChEBI" id="CHEBI:58053"/>
        <note>ligand shared between dimeric partners</note>
    </ligand>
</feature>
<dbReference type="NCBIfam" id="NF002223">
    <property type="entry name" value="PRK01117.1"/>
    <property type="match status" value="1"/>
</dbReference>
<dbReference type="InterPro" id="IPR001114">
    <property type="entry name" value="Adenylosuccinate_synthetase"/>
</dbReference>
<sequence>MPNLVVVGSQWGDEGKGKVVDHLAQTANLVVRYQGGPNAGHTVCFKGKRVILHQIPSGILTRGVKCVIGCGCVIDPYILQAELAALHKIRVSIGRRLVIDRRAHMILPYHRMLDQLRDGQAGKHRIGTTGRGIGPAYQDKIARVGIRAADLLSEEVFKGKLKRNVAATNFTLMERFRADPISFKSLAKEYWQVTRPLAKMIGDGSAIVEEKLSSGSRVLFEGAQGVHLDIDFGSYPYVTASSTGIWGVSPGVGISPLWLEQVVGVAKAYLTRVGMGPFPTELKGQDSEELRELGREYGATTGRPRRCGWFDAGLLRASVRYNRMRAFIITKLDVLDTLKELKICTGYSLNHRTVSEFDPVYAEELQPQYITMPGWRQPTGSCRRYRKLPLAARRYLRKIEELTGCPIAMVSVGKDRDQMIEMKPGVLNWLKSA</sequence>
<feature type="binding site" evidence="8">
    <location>
        <position position="40"/>
    </location>
    <ligand>
        <name>Mg(2+)</name>
        <dbReference type="ChEBI" id="CHEBI:18420"/>
    </ligand>
</feature>
<feature type="binding site" description="in other chain" evidence="8">
    <location>
        <position position="129"/>
    </location>
    <ligand>
        <name>IMP</name>
        <dbReference type="ChEBI" id="CHEBI:58053"/>
        <note>ligand shared between dimeric partners</note>
    </ligand>
</feature>
<dbReference type="Pfam" id="PF00709">
    <property type="entry name" value="Adenylsucc_synt"/>
    <property type="match status" value="1"/>
</dbReference>
<feature type="binding site" evidence="8">
    <location>
        <begin position="40"/>
        <end position="42"/>
    </location>
    <ligand>
        <name>GTP</name>
        <dbReference type="ChEBI" id="CHEBI:37565"/>
    </ligand>
</feature>
<feature type="binding site" description="in other chain" evidence="8">
    <location>
        <begin position="13"/>
        <end position="16"/>
    </location>
    <ligand>
        <name>IMP</name>
        <dbReference type="ChEBI" id="CHEBI:58053"/>
        <note>ligand shared between dimeric partners</note>
    </ligand>
</feature>
<dbReference type="PROSITE" id="PS00513">
    <property type="entry name" value="ADENYLOSUCCIN_SYN_2"/>
    <property type="match status" value="1"/>
</dbReference>
<comment type="subunit">
    <text evidence="1 8">Homodimer.</text>
</comment>
<dbReference type="GO" id="GO:0005525">
    <property type="term" value="F:GTP binding"/>
    <property type="evidence" value="ECO:0007669"/>
    <property type="project" value="UniProtKB-UniRule"/>
</dbReference>
<dbReference type="PANTHER" id="PTHR11846">
    <property type="entry name" value="ADENYLOSUCCINATE SYNTHETASE"/>
    <property type="match status" value="1"/>
</dbReference>
<gene>
    <name evidence="8" type="primary">purA</name>
    <name evidence="11" type="ORF">CH330_06440</name>
</gene>
<dbReference type="GO" id="GO:0000287">
    <property type="term" value="F:magnesium ion binding"/>
    <property type="evidence" value="ECO:0007669"/>
    <property type="project" value="UniProtKB-UniRule"/>
</dbReference>
<dbReference type="InterPro" id="IPR033128">
    <property type="entry name" value="Adenylosuccin_syn_Lys_AS"/>
</dbReference>
<dbReference type="GO" id="GO:0046040">
    <property type="term" value="P:IMP metabolic process"/>
    <property type="evidence" value="ECO:0007669"/>
    <property type="project" value="TreeGrafter"/>
</dbReference>
<evidence type="ECO:0000256" key="4">
    <source>
        <dbReference type="ARBA" id="ARBA00022741"/>
    </source>
</evidence>
<feature type="binding site" description="in other chain" evidence="8">
    <location>
        <position position="303"/>
    </location>
    <ligand>
        <name>IMP</name>
        <dbReference type="ChEBI" id="CHEBI:58053"/>
        <note>ligand shared between dimeric partners</note>
    </ligand>
</feature>
<feature type="binding site" description="in other chain" evidence="8">
    <location>
        <position position="239"/>
    </location>
    <ligand>
        <name>IMP</name>
        <dbReference type="ChEBI" id="CHEBI:58053"/>
        <note>ligand shared between dimeric partners</note>
    </ligand>
</feature>
<dbReference type="SMART" id="SM00788">
    <property type="entry name" value="Adenylsucc_synt"/>
    <property type="match status" value="1"/>
</dbReference>
<keyword evidence="2 8" id="KW-0436">Ligase</keyword>
<feature type="binding site" evidence="8">
    <location>
        <begin position="411"/>
        <end position="413"/>
    </location>
    <ligand>
        <name>GTP</name>
        <dbReference type="ChEBI" id="CHEBI:37565"/>
    </ligand>
</feature>
<feature type="binding site" evidence="8">
    <location>
        <position position="305"/>
    </location>
    <ligand>
        <name>GTP</name>
        <dbReference type="ChEBI" id="CHEBI:37565"/>
    </ligand>
</feature>
<dbReference type="SUPFAM" id="SSF52540">
    <property type="entry name" value="P-loop containing nucleoside triphosphate hydrolases"/>
    <property type="match status" value="1"/>
</dbReference>
<comment type="catalytic activity">
    <reaction evidence="8 10">
        <text>IMP + L-aspartate + GTP = N(6)-(1,2-dicarboxyethyl)-AMP + GDP + phosphate + 2 H(+)</text>
        <dbReference type="Rhea" id="RHEA:15753"/>
        <dbReference type="ChEBI" id="CHEBI:15378"/>
        <dbReference type="ChEBI" id="CHEBI:29991"/>
        <dbReference type="ChEBI" id="CHEBI:37565"/>
        <dbReference type="ChEBI" id="CHEBI:43474"/>
        <dbReference type="ChEBI" id="CHEBI:57567"/>
        <dbReference type="ChEBI" id="CHEBI:58053"/>
        <dbReference type="ChEBI" id="CHEBI:58189"/>
        <dbReference type="EC" id="6.3.4.4"/>
    </reaction>
</comment>
<dbReference type="NCBIfam" id="TIGR00184">
    <property type="entry name" value="purA"/>
    <property type="match status" value="1"/>
</dbReference>
<comment type="caution">
    <text evidence="11">The sequence shown here is derived from an EMBL/GenBank/DDBJ whole genome shotgun (WGS) entry which is preliminary data.</text>
</comment>
<keyword evidence="7 8" id="KW-0342">GTP-binding</keyword>
<dbReference type="Gene3D" id="3.90.170.10">
    <property type="entry name" value="Adenylosuccinate Synthetase, subunit A, domain 3"/>
    <property type="match status" value="1"/>
</dbReference>
<evidence type="ECO:0000256" key="1">
    <source>
        <dbReference type="ARBA" id="ARBA00011738"/>
    </source>
</evidence>
<name>A0A235BTX3_UNCW3</name>
<dbReference type="HAMAP" id="MF_00011">
    <property type="entry name" value="Adenylosucc_synth"/>
    <property type="match status" value="1"/>
</dbReference>
<evidence type="ECO:0000313" key="12">
    <source>
        <dbReference type="Proteomes" id="UP000215559"/>
    </source>
</evidence>
<evidence type="ECO:0000313" key="11">
    <source>
        <dbReference type="EMBL" id="OYD15197.1"/>
    </source>
</evidence>
<accession>A0A235BTX3</accession>
<dbReference type="UniPathway" id="UPA00075">
    <property type="reaction ID" value="UER00335"/>
</dbReference>
<evidence type="ECO:0000256" key="6">
    <source>
        <dbReference type="ARBA" id="ARBA00022842"/>
    </source>
</evidence>
<reference evidence="11 12" key="1">
    <citation type="submission" date="2017-07" db="EMBL/GenBank/DDBJ databases">
        <title>Recovery of genomes from metagenomes via a dereplication, aggregation, and scoring strategy.</title>
        <authorList>
            <person name="Sieber C.M."/>
            <person name="Probst A.J."/>
            <person name="Sharrar A."/>
            <person name="Thomas B.C."/>
            <person name="Hess M."/>
            <person name="Tringe S.G."/>
            <person name="Banfield J.F."/>
        </authorList>
    </citation>
    <scope>NUCLEOTIDE SEQUENCE [LARGE SCALE GENOMIC DNA]</scope>
    <source>
        <strain evidence="11">JGI_Cruoil_03_51_56</strain>
    </source>
</reference>
<dbReference type="GO" id="GO:0044208">
    <property type="term" value="P:'de novo' AMP biosynthetic process"/>
    <property type="evidence" value="ECO:0007669"/>
    <property type="project" value="UniProtKB-UniRule"/>
</dbReference>
<feature type="binding site" evidence="8">
    <location>
        <begin position="331"/>
        <end position="333"/>
    </location>
    <ligand>
        <name>GTP</name>
        <dbReference type="ChEBI" id="CHEBI:37565"/>
    </ligand>
</feature>
<dbReference type="InterPro" id="IPR042111">
    <property type="entry name" value="Adenylosuccinate_synth_dom3"/>
</dbReference>
<evidence type="ECO:0000256" key="8">
    <source>
        <dbReference type="HAMAP-Rule" id="MF_00011"/>
    </source>
</evidence>
<dbReference type="Gene3D" id="1.10.300.10">
    <property type="entry name" value="Adenylosuccinate Synthetase, subunit A, domain 2"/>
    <property type="match status" value="1"/>
</dbReference>
<evidence type="ECO:0000256" key="2">
    <source>
        <dbReference type="ARBA" id="ARBA00022598"/>
    </source>
</evidence>
<dbReference type="Gene3D" id="3.40.440.10">
    <property type="entry name" value="Adenylosuccinate Synthetase, subunit A, domain 1"/>
    <property type="match status" value="1"/>
</dbReference>
<dbReference type="GO" id="GO:0005737">
    <property type="term" value="C:cytoplasm"/>
    <property type="evidence" value="ECO:0007669"/>
    <property type="project" value="UniProtKB-SubCell"/>
</dbReference>
<feature type="active site" description="Proton acceptor" evidence="8">
    <location>
        <position position="13"/>
    </location>
</feature>
<dbReference type="FunFam" id="1.10.300.10:FF:000001">
    <property type="entry name" value="Adenylosuccinate synthetase"/>
    <property type="match status" value="1"/>
</dbReference>
<feature type="binding site" description="in other chain" evidence="8">
    <location>
        <begin position="38"/>
        <end position="41"/>
    </location>
    <ligand>
        <name>IMP</name>
        <dbReference type="ChEBI" id="CHEBI:58053"/>
        <note>ligand shared between dimeric partners</note>
    </ligand>
</feature>
<feature type="binding site" evidence="8">
    <location>
        <begin position="12"/>
        <end position="18"/>
    </location>
    <ligand>
        <name>GTP</name>
        <dbReference type="ChEBI" id="CHEBI:37565"/>
    </ligand>
</feature>
<dbReference type="EC" id="6.3.4.4" evidence="8 10"/>
<organism evidence="11 12">
    <name type="scientific">candidate division WOR-3 bacterium JGI_Cruoil_03_51_56</name>
    <dbReference type="NCBI Taxonomy" id="1973747"/>
    <lineage>
        <taxon>Bacteria</taxon>
        <taxon>Bacteria division WOR-3</taxon>
    </lineage>
</organism>
<evidence type="ECO:0000256" key="7">
    <source>
        <dbReference type="ARBA" id="ARBA00023134"/>
    </source>
</evidence>
<keyword evidence="6 8" id="KW-0460">Magnesium</keyword>
<dbReference type="Proteomes" id="UP000215559">
    <property type="component" value="Unassembled WGS sequence"/>
</dbReference>
<dbReference type="InterPro" id="IPR018220">
    <property type="entry name" value="Adenylosuccin_syn_GTP-bd"/>
</dbReference>
<dbReference type="EMBL" id="NOZP01000117">
    <property type="protein sequence ID" value="OYD15197.1"/>
    <property type="molecule type" value="Genomic_DNA"/>
</dbReference>
<proteinExistence type="inferred from homology"/>
<feature type="binding site" evidence="8">
    <location>
        <begin position="299"/>
        <end position="305"/>
    </location>
    <ligand>
        <name>substrate</name>
    </ligand>
</feature>
<comment type="subcellular location">
    <subcellularLocation>
        <location evidence="8">Cytoplasm</location>
    </subcellularLocation>
</comment>
<keyword evidence="4 8" id="KW-0547">Nucleotide-binding</keyword>
<feature type="active site" description="Proton donor" evidence="8">
    <location>
        <position position="41"/>
    </location>
</feature>
<comment type="cofactor">
    <cofactor evidence="8">
        <name>Mg(2+)</name>
        <dbReference type="ChEBI" id="CHEBI:18420"/>
    </cofactor>
    <text evidence="8">Binds 1 Mg(2+) ion per subunit.</text>
</comment>
<evidence type="ECO:0000256" key="10">
    <source>
        <dbReference type="RuleBase" id="RU000520"/>
    </source>
</evidence>
<evidence type="ECO:0000256" key="3">
    <source>
        <dbReference type="ARBA" id="ARBA00022723"/>
    </source>
</evidence>
<dbReference type="AlphaFoldDB" id="A0A235BTX3"/>
<dbReference type="GO" id="GO:0004019">
    <property type="term" value="F:adenylosuccinate synthase activity"/>
    <property type="evidence" value="ECO:0007669"/>
    <property type="project" value="UniProtKB-UniRule"/>
</dbReference>
<evidence type="ECO:0000256" key="9">
    <source>
        <dbReference type="PROSITE-ProRule" id="PRU10134"/>
    </source>
</evidence>
<dbReference type="InterPro" id="IPR027417">
    <property type="entry name" value="P-loop_NTPase"/>
</dbReference>
<feature type="binding site" description="in other chain" evidence="8">
    <location>
        <position position="224"/>
    </location>
    <ligand>
        <name>IMP</name>
        <dbReference type="ChEBI" id="CHEBI:58053"/>
        <note>ligand shared between dimeric partners</note>
    </ligand>
</feature>
<feature type="active site" evidence="9">
    <location>
        <position position="140"/>
    </location>
</feature>
<protein>
    <recommendedName>
        <fullName evidence="8 10">Adenylosuccinate synthetase</fullName>
        <shortName evidence="8">AMPSase</shortName>
        <shortName evidence="8">AdSS</shortName>
        <ecNumber evidence="8 10">6.3.4.4</ecNumber>
    </recommendedName>
    <alternativeName>
        <fullName evidence="8">IMP--aspartate ligase</fullName>
    </alternativeName>
</protein>
<keyword evidence="5 8" id="KW-0658">Purine biosynthesis</keyword>